<reference evidence="3 5" key="2">
    <citation type="submission" date="2015-08" db="EMBL/GenBank/DDBJ databases">
        <title>Enterococcus genome sequence.</title>
        <authorList>
            <person name="Acedo J.Z."/>
            <person name="Vederas J.C."/>
        </authorList>
    </citation>
    <scope>NUCLEOTIDE SEQUENCE [LARGE SCALE GENOMIC DNA]</scope>
    <source>
        <strain evidence="3 5">49</strain>
    </source>
</reference>
<evidence type="ECO:0000259" key="1">
    <source>
        <dbReference type="PROSITE" id="PS51831"/>
    </source>
</evidence>
<dbReference type="Gene3D" id="1.20.58.1910">
    <property type="match status" value="1"/>
</dbReference>
<dbReference type="PROSITE" id="PS51831">
    <property type="entry name" value="HD"/>
    <property type="match status" value="1"/>
</dbReference>
<dbReference type="EMBL" id="JXKG01000002">
    <property type="protein sequence ID" value="OJG16419.1"/>
    <property type="molecule type" value="Genomic_DNA"/>
</dbReference>
<proteinExistence type="predicted"/>
<dbReference type="InterPro" id="IPR006674">
    <property type="entry name" value="HD_domain"/>
</dbReference>
<dbReference type="SMART" id="SM00471">
    <property type="entry name" value="HDc"/>
    <property type="match status" value="1"/>
</dbReference>
<evidence type="ECO:0000313" key="3">
    <source>
        <dbReference type="EMBL" id="PAB02015.1"/>
    </source>
</evidence>
<protein>
    <submittedName>
        <fullName evidence="3">Metal-dependent phosphohydrolase</fullName>
    </submittedName>
</protein>
<dbReference type="OrthoDB" id="9797344at2"/>
<dbReference type="PANTHER" id="PTHR33594:SF1">
    <property type="entry name" value="HD_PDEASE DOMAIN-CONTAINING PROTEIN"/>
    <property type="match status" value="1"/>
</dbReference>
<dbReference type="InterPro" id="IPR003607">
    <property type="entry name" value="HD/PDEase_dom"/>
</dbReference>
<evidence type="ECO:0000313" key="2">
    <source>
        <dbReference type="EMBL" id="OJG16419.1"/>
    </source>
</evidence>
<dbReference type="PANTHER" id="PTHR33594">
    <property type="entry name" value="SUPERFAMILY HYDROLASE, PUTATIVE (AFU_ORTHOLOGUE AFUA_1G03035)-RELATED"/>
    <property type="match status" value="1"/>
</dbReference>
<evidence type="ECO:0000313" key="4">
    <source>
        <dbReference type="Proteomes" id="UP000182835"/>
    </source>
</evidence>
<dbReference type="Gene3D" id="1.10.472.50">
    <property type="entry name" value="HD-domain/PDEase-like"/>
    <property type="match status" value="1"/>
</dbReference>
<dbReference type="Pfam" id="PF01966">
    <property type="entry name" value="HD"/>
    <property type="match status" value="1"/>
</dbReference>
<dbReference type="AlphaFoldDB" id="A0A1L8R9J2"/>
<name>A0A1L8R9J2_9ENTE</name>
<dbReference type="EMBL" id="LHUG01000001">
    <property type="protein sequence ID" value="PAB02015.1"/>
    <property type="molecule type" value="Genomic_DNA"/>
</dbReference>
<dbReference type="GO" id="GO:0016787">
    <property type="term" value="F:hydrolase activity"/>
    <property type="evidence" value="ECO:0007669"/>
    <property type="project" value="UniProtKB-KW"/>
</dbReference>
<keyword evidence="3" id="KW-0378">Hydrolase</keyword>
<organism evidence="2 4">
    <name type="scientific">Enterococcus canintestini</name>
    <dbReference type="NCBI Taxonomy" id="317010"/>
    <lineage>
        <taxon>Bacteria</taxon>
        <taxon>Bacillati</taxon>
        <taxon>Bacillota</taxon>
        <taxon>Bacilli</taxon>
        <taxon>Lactobacillales</taxon>
        <taxon>Enterococcaceae</taxon>
        <taxon>Enterococcus</taxon>
    </lineage>
</organism>
<dbReference type="Proteomes" id="UP000182835">
    <property type="component" value="Unassembled WGS sequence"/>
</dbReference>
<evidence type="ECO:0000313" key="5">
    <source>
        <dbReference type="Proteomes" id="UP000216797"/>
    </source>
</evidence>
<dbReference type="RefSeq" id="WP_071863983.1">
    <property type="nucleotide sequence ID" value="NZ_JBHLVQ010000010.1"/>
</dbReference>
<sequence>MEKLAKIIAYTKQQLQTDLTGHGFDHAQRVATLSHKIAKAEKAPVDEIVLLASAYLHDTIDDKVVADVDTACRELQQFLLEIGLSAQQQEEILFIINNMSFSKELTGKVSLPLAGKIVQDADRLEALGAMGILRTAYFGGGHQHPLHDPAIKPITFTDKTQYRKGSTVINHFYEKLFLLPEKMNTQTAYREALRRQKFMESFLAEFYQEWQPENIDLTELE</sequence>
<dbReference type="STRING" id="317010.RU96_GL001161"/>
<dbReference type="SUPFAM" id="SSF109604">
    <property type="entry name" value="HD-domain/PDEase-like"/>
    <property type="match status" value="1"/>
</dbReference>
<gene>
    <name evidence="3" type="ORF">AKL21_00430</name>
    <name evidence="2" type="ORF">RU96_GL001161</name>
</gene>
<reference evidence="2 4" key="1">
    <citation type="submission" date="2014-12" db="EMBL/GenBank/DDBJ databases">
        <title>Draft genome sequences of 29 type strains of Enterococci.</title>
        <authorList>
            <person name="Zhong Z."/>
            <person name="Sun Z."/>
            <person name="Liu W."/>
            <person name="Zhang W."/>
            <person name="Zhang H."/>
        </authorList>
    </citation>
    <scope>NUCLEOTIDE SEQUENCE [LARGE SCALE GENOMIC DNA]</scope>
    <source>
        <strain evidence="2 4">DSM 21207</strain>
    </source>
</reference>
<accession>A0A1L8R9J2</accession>
<dbReference type="Proteomes" id="UP000216797">
    <property type="component" value="Unassembled WGS sequence"/>
</dbReference>
<keyword evidence="5" id="KW-1185">Reference proteome</keyword>
<comment type="caution">
    <text evidence="2">The sequence shown here is derived from an EMBL/GenBank/DDBJ whole genome shotgun (WGS) entry which is preliminary data.</text>
</comment>
<feature type="domain" description="HD" evidence="1">
    <location>
        <begin position="23"/>
        <end position="127"/>
    </location>
</feature>
<dbReference type="CDD" id="cd00077">
    <property type="entry name" value="HDc"/>
    <property type="match status" value="1"/>
</dbReference>